<dbReference type="Pfam" id="PF10099">
    <property type="entry name" value="RskA_C"/>
    <property type="match status" value="1"/>
</dbReference>
<evidence type="ECO:0000256" key="2">
    <source>
        <dbReference type="ARBA" id="ARBA00004236"/>
    </source>
</evidence>
<reference evidence="14 15" key="1">
    <citation type="submission" date="2023-07" db="EMBL/GenBank/DDBJ databases">
        <title>Sorghum-associated microbial communities from plants grown in Nebraska, USA.</title>
        <authorList>
            <person name="Schachtman D."/>
        </authorList>
    </citation>
    <scope>NUCLEOTIDE SEQUENCE [LARGE SCALE GENOMIC DNA]</scope>
    <source>
        <strain evidence="14 15">CC258</strain>
    </source>
</reference>
<comment type="subcellular location">
    <subcellularLocation>
        <location evidence="2">Cell membrane</location>
    </subcellularLocation>
    <subcellularLocation>
        <location evidence="1">Membrane</location>
        <topology evidence="1">Single-pass membrane protein</topology>
    </subcellularLocation>
</comment>
<protein>
    <recommendedName>
        <fullName evidence="8">Anti-sigma-W factor RsiW</fullName>
    </recommendedName>
    <alternativeName>
        <fullName evidence="10">Regulator of SigK</fullName>
    </alternativeName>
    <alternativeName>
        <fullName evidence="9">Sigma-K anti-sigma factor RskA</fullName>
    </alternativeName>
</protein>
<organism evidence="14 15">
    <name type="scientific">Paenibacillus qinlingensis</name>
    <dbReference type="NCBI Taxonomy" id="1837343"/>
    <lineage>
        <taxon>Bacteria</taxon>
        <taxon>Bacillati</taxon>
        <taxon>Bacillota</taxon>
        <taxon>Bacilli</taxon>
        <taxon>Bacillales</taxon>
        <taxon>Paenibacillaceae</taxon>
        <taxon>Paenibacillus</taxon>
    </lineage>
</organism>
<accession>A0ABU1NRT6</accession>
<evidence type="ECO:0000256" key="10">
    <source>
        <dbReference type="ARBA" id="ARBA00030803"/>
    </source>
</evidence>
<dbReference type="Gene3D" id="1.10.10.1320">
    <property type="entry name" value="Anti-sigma factor, zinc-finger domain"/>
    <property type="match status" value="1"/>
</dbReference>
<dbReference type="PANTHER" id="PTHR37461:SF1">
    <property type="entry name" value="ANTI-SIGMA-K FACTOR RSKA"/>
    <property type="match status" value="1"/>
</dbReference>
<evidence type="ECO:0000256" key="1">
    <source>
        <dbReference type="ARBA" id="ARBA00004167"/>
    </source>
</evidence>
<evidence type="ECO:0000256" key="4">
    <source>
        <dbReference type="ARBA" id="ARBA00022692"/>
    </source>
</evidence>
<feature type="domain" description="Anti-sigma K factor RskA C-terminal" evidence="12">
    <location>
        <begin position="105"/>
        <end position="243"/>
    </location>
</feature>
<sequence>MEEREHIDCSFVVNYLTGDCTEWERAAFERHLRTCVACREELHDLEAVWEALPFDMEEVEVPPDLKEQVMSAIVPNRHDLVIEMTTNERSQNVAKSSKGRLFKWAYACAAVVLIGVAGGLWWNNQEPTPSGTLKTALNQPAEIESIYQLKSVETTMSSASGTVWVLQHGDVHNVVVNLQGLKETEGDWTYQVWYNRNGKRYNCGTLRVDTKGAGMLTYTIPVKTDNLQIDSFGVTLEPDPNGTTPRGKKILGT</sequence>
<comment type="caution">
    <text evidence="14">The sequence shown here is derived from an EMBL/GenBank/DDBJ whole genome shotgun (WGS) entry which is preliminary data.</text>
</comment>
<keyword evidence="3" id="KW-1003">Cell membrane</keyword>
<evidence type="ECO:0000256" key="9">
    <source>
        <dbReference type="ARBA" id="ARBA00029829"/>
    </source>
</evidence>
<dbReference type="RefSeq" id="WP_310224657.1">
    <property type="nucleotide sequence ID" value="NZ_JAVDSB010000001.1"/>
</dbReference>
<proteinExistence type="inferred from homology"/>
<evidence type="ECO:0000256" key="5">
    <source>
        <dbReference type="ARBA" id="ARBA00022989"/>
    </source>
</evidence>
<evidence type="ECO:0000256" key="7">
    <source>
        <dbReference type="ARBA" id="ARBA00024353"/>
    </source>
</evidence>
<evidence type="ECO:0000259" key="13">
    <source>
        <dbReference type="Pfam" id="PF13490"/>
    </source>
</evidence>
<evidence type="ECO:0000256" key="8">
    <source>
        <dbReference type="ARBA" id="ARBA00024438"/>
    </source>
</evidence>
<evidence type="ECO:0000313" key="14">
    <source>
        <dbReference type="EMBL" id="MDR6550197.1"/>
    </source>
</evidence>
<dbReference type="InterPro" id="IPR051474">
    <property type="entry name" value="Anti-sigma-K/W_factor"/>
</dbReference>
<dbReference type="Pfam" id="PF13490">
    <property type="entry name" value="zf-HC2"/>
    <property type="match status" value="1"/>
</dbReference>
<comment type="similarity">
    <text evidence="7">Belongs to the zinc-associated anti-sigma factor (ZAS) superfamily. Anti-sigma-W factor family.</text>
</comment>
<evidence type="ECO:0000256" key="6">
    <source>
        <dbReference type="ARBA" id="ARBA00023136"/>
    </source>
</evidence>
<dbReference type="InterPro" id="IPR027383">
    <property type="entry name" value="Znf_put"/>
</dbReference>
<evidence type="ECO:0000256" key="3">
    <source>
        <dbReference type="ARBA" id="ARBA00022475"/>
    </source>
</evidence>
<evidence type="ECO:0000256" key="11">
    <source>
        <dbReference type="SAM" id="Phobius"/>
    </source>
</evidence>
<evidence type="ECO:0000259" key="12">
    <source>
        <dbReference type="Pfam" id="PF10099"/>
    </source>
</evidence>
<name>A0ABU1NRT6_9BACL</name>
<keyword evidence="5 11" id="KW-1133">Transmembrane helix</keyword>
<evidence type="ECO:0000313" key="15">
    <source>
        <dbReference type="Proteomes" id="UP001267290"/>
    </source>
</evidence>
<feature type="transmembrane region" description="Helical" evidence="11">
    <location>
        <begin position="104"/>
        <end position="122"/>
    </location>
</feature>
<feature type="domain" description="Putative zinc-finger" evidence="13">
    <location>
        <begin position="15"/>
        <end position="39"/>
    </location>
</feature>
<dbReference type="PANTHER" id="PTHR37461">
    <property type="entry name" value="ANTI-SIGMA-K FACTOR RSKA"/>
    <property type="match status" value="1"/>
</dbReference>
<dbReference type="Proteomes" id="UP001267290">
    <property type="component" value="Unassembled WGS sequence"/>
</dbReference>
<dbReference type="InterPro" id="IPR018764">
    <property type="entry name" value="RskA_C"/>
</dbReference>
<dbReference type="EMBL" id="JAVDSB010000001">
    <property type="protein sequence ID" value="MDR6550197.1"/>
    <property type="molecule type" value="Genomic_DNA"/>
</dbReference>
<keyword evidence="4 11" id="KW-0812">Transmembrane</keyword>
<keyword evidence="15" id="KW-1185">Reference proteome</keyword>
<gene>
    <name evidence="14" type="ORF">J2736_001380</name>
</gene>
<keyword evidence="6 11" id="KW-0472">Membrane</keyword>
<dbReference type="InterPro" id="IPR041916">
    <property type="entry name" value="Anti_sigma_zinc_sf"/>
</dbReference>